<evidence type="ECO:0000313" key="3">
    <source>
        <dbReference type="Proteomes" id="UP000807769"/>
    </source>
</evidence>
<proteinExistence type="predicted"/>
<accession>A0A9P7EME9</accession>
<organism evidence="2 3">
    <name type="scientific">Suillus subaureus</name>
    <dbReference type="NCBI Taxonomy" id="48587"/>
    <lineage>
        <taxon>Eukaryota</taxon>
        <taxon>Fungi</taxon>
        <taxon>Dikarya</taxon>
        <taxon>Basidiomycota</taxon>
        <taxon>Agaricomycotina</taxon>
        <taxon>Agaricomycetes</taxon>
        <taxon>Agaricomycetidae</taxon>
        <taxon>Boletales</taxon>
        <taxon>Suillineae</taxon>
        <taxon>Suillaceae</taxon>
        <taxon>Suillus</taxon>
    </lineage>
</organism>
<name>A0A9P7EME9_9AGAM</name>
<sequence>MVIYLPSWPSLAPPWLLLGPPPSWSLPGPPWSLSGPLPPWSSLALPYGISLESGWQIFAICVIIVSLVIFPSITCLSKGQLPDVTPTEWRIFESNSNKVHVVRNDAGNHATH</sequence>
<keyword evidence="1" id="KW-0472">Membrane</keyword>
<dbReference type="EMBL" id="JABBWG010000003">
    <property type="protein sequence ID" value="KAG1824915.1"/>
    <property type="molecule type" value="Genomic_DNA"/>
</dbReference>
<dbReference type="Proteomes" id="UP000807769">
    <property type="component" value="Unassembled WGS sequence"/>
</dbReference>
<evidence type="ECO:0000256" key="1">
    <source>
        <dbReference type="SAM" id="Phobius"/>
    </source>
</evidence>
<dbReference type="GeneID" id="64626397"/>
<gene>
    <name evidence="2" type="ORF">BJ212DRAFT_1295961</name>
</gene>
<evidence type="ECO:0000313" key="2">
    <source>
        <dbReference type="EMBL" id="KAG1824915.1"/>
    </source>
</evidence>
<comment type="caution">
    <text evidence="2">The sequence shown here is derived from an EMBL/GenBank/DDBJ whole genome shotgun (WGS) entry which is preliminary data.</text>
</comment>
<keyword evidence="1" id="KW-1133">Transmembrane helix</keyword>
<keyword evidence="1" id="KW-0812">Transmembrane</keyword>
<dbReference type="AlphaFoldDB" id="A0A9P7EME9"/>
<reference evidence="2" key="1">
    <citation type="journal article" date="2020" name="New Phytol.">
        <title>Comparative genomics reveals dynamic genome evolution in host specialist ectomycorrhizal fungi.</title>
        <authorList>
            <person name="Lofgren L.A."/>
            <person name="Nguyen N.H."/>
            <person name="Vilgalys R."/>
            <person name="Ruytinx J."/>
            <person name="Liao H.L."/>
            <person name="Branco S."/>
            <person name="Kuo A."/>
            <person name="LaButti K."/>
            <person name="Lipzen A."/>
            <person name="Andreopoulos W."/>
            <person name="Pangilinan J."/>
            <person name="Riley R."/>
            <person name="Hundley H."/>
            <person name="Na H."/>
            <person name="Barry K."/>
            <person name="Grigoriev I.V."/>
            <person name="Stajich J.E."/>
            <person name="Kennedy P.G."/>
        </authorList>
    </citation>
    <scope>NUCLEOTIDE SEQUENCE</scope>
    <source>
        <strain evidence="2">MN1</strain>
    </source>
</reference>
<keyword evidence="3" id="KW-1185">Reference proteome</keyword>
<feature type="transmembrane region" description="Helical" evidence="1">
    <location>
        <begin position="49"/>
        <end position="70"/>
    </location>
</feature>
<dbReference type="RefSeq" id="XP_041198632.1">
    <property type="nucleotide sequence ID" value="XM_041332380.1"/>
</dbReference>
<protein>
    <submittedName>
        <fullName evidence="2">Uncharacterized protein</fullName>
    </submittedName>
</protein>